<evidence type="ECO:0000313" key="2">
    <source>
        <dbReference type="EMBL" id="KAF9446051.1"/>
    </source>
</evidence>
<dbReference type="InterPro" id="IPR011009">
    <property type="entry name" value="Kinase-like_dom_sf"/>
</dbReference>
<dbReference type="OrthoDB" id="3271139at2759"/>
<accession>A0A9P5X9Z8</accession>
<dbReference type="EMBL" id="MU151265">
    <property type="protein sequence ID" value="KAF9446051.1"/>
    <property type="molecule type" value="Genomic_DNA"/>
</dbReference>
<name>A0A9P5X9Z8_9AGAR</name>
<dbReference type="AlphaFoldDB" id="A0A9P5X9Z8"/>
<evidence type="ECO:0000313" key="3">
    <source>
        <dbReference type="Proteomes" id="UP000807342"/>
    </source>
</evidence>
<dbReference type="SUPFAM" id="SSF56112">
    <property type="entry name" value="Protein kinase-like (PK-like)"/>
    <property type="match status" value="1"/>
</dbReference>
<sequence>MVDCDFEDFQDRYAPFRPSPRQILASIDLFKSLGLLEQSPTSRRRPLRWSAALKPLDNLGFFSIVYDHLLNNLDASEFSFNNDVNTTPQLGHSLYVYCMKPRNKLDELNHGFDTESYLDIPPLFPSWLRPGTTKTSMFTPGVMICTNRLTVGYFSPTHCAKSAEFDIKKYCYSVLSVCLSLLLASPSAMGFNPTIHRFEDSGSPFFVYEMPVQLSNNETDESRTRFFRTIGYIYQHQSRRAHPCITRRITKVRAVVEQISIRGADIPSDDQPKPTMALKNTWLPVGIMPEKEVLDQIFADIEVFGERLEVEGEPGYFRELDDETKEMARKCLKDGSYKDYFVTIACQHVGKTSRPVSNKSNHNGRPENVGWWTYWYYEYLGGEEAFGEPRQQHRVVYGDLGWSFHLVPDLVTAFRVLRDVRMALVFLFLAGWVHGDINPNNILFQEGPGRKGKRISSDHRMTDNACTPGFLLYDMRKWVFKQQDYNP</sequence>
<protein>
    <recommendedName>
        <fullName evidence="1">Fungal-type protein kinase domain-containing protein</fullName>
    </recommendedName>
</protein>
<feature type="domain" description="Fungal-type protein kinase" evidence="1">
    <location>
        <begin position="135"/>
        <end position="447"/>
    </location>
</feature>
<dbReference type="Proteomes" id="UP000807342">
    <property type="component" value="Unassembled WGS sequence"/>
</dbReference>
<comment type="caution">
    <text evidence="2">The sequence shown here is derived from an EMBL/GenBank/DDBJ whole genome shotgun (WGS) entry which is preliminary data.</text>
</comment>
<keyword evidence="3" id="KW-1185">Reference proteome</keyword>
<dbReference type="Pfam" id="PF17667">
    <property type="entry name" value="Pkinase_fungal"/>
    <property type="match status" value="1"/>
</dbReference>
<reference evidence="2" key="1">
    <citation type="submission" date="2020-11" db="EMBL/GenBank/DDBJ databases">
        <authorList>
            <consortium name="DOE Joint Genome Institute"/>
            <person name="Ahrendt S."/>
            <person name="Riley R."/>
            <person name="Andreopoulos W."/>
            <person name="Labutti K."/>
            <person name="Pangilinan J."/>
            <person name="Ruiz-Duenas F.J."/>
            <person name="Barrasa J.M."/>
            <person name="Sanchez-Garcia M."/>
            <person name="Camarero S."/>
            <person name="Miyauchi S."/>
            <person name="Serrano A."/>
            <person name="Linde D."/>
            <person name="Babiker R."/>
            <person name="Drula E."/>
            <person name="Ayuso-Fernandez I."/>
            <person name="Pacheco R."/>
            <person name="Padilla G."/>
            <person name="Ferreira P."/>
            <person name="Barriuso J."/>
            <person name="Kellner H."/>
            <person name="Castanera R."/>
            <person name="Alfaro M."/>
            <person name="Ramirez L."/>
            <person name="Pisabarro A.G."/>
            <person name="Kuo A."/>
            <person name="Tritt A."/>
            <person name="Lipzen A."/>
            <person name="He G."/>
            <person name="Yan M."/>
            <person name="Ng V."/>
            <person name="Cullen D."/>
            <person name="Martin F."/>
            <person name="Rosso M.-N."/>
            <person name="Henrissat B."/>
            <person name="Hibbett D."/>
            <person name="Martinez A.T."/>
            <person name="Grigoriev I.V."/>
        </authorList>
    </citation>
    <scope>NUCLEOTIDE SEQUENCE</scope>
    <source>
        <strain evidence="2">MF-IS2</strain>
    </source>
</reference>
<dbReference type="InterPro" id="IPR040976">
    <property type="entry name" value="Pkinase_fungal"/>
</dbReference>
<gene>
    <name evidence="2" type="ORF">P691DRAFT_761949</name>
</gene>
<proteinExistence type="predicted"/>
<organism evidence="2 3">
    <name type="scientific">Macrolepiota fuliginosa MF-IS2</name>
    <dbReference type="NCBI Taxonomy" id="1400762"/>
    <lineage>
        <taxon>Eukaryota</taxon>
        <taxon>Fungi</taxon>
        <taxon>Dikarya</taxon>
        <taxon>Basidiomycota</taxon>
        <taxon>Agaricomycotina</taxon>
        <taxon>Agaricomycetes</taxon>
        <taxon>Agaricomycetidae</taxon>
        <taxon>Agaricales</taxon>
        <taxon>Agaricineae</taxon>
        <taxon>Agaricaceae</taxon>
        <taxon>Macrolepiota</taxon>
    </lineage>
</organism>
<evidence type="ECO:0000259" key="1">
    <source>
        <dbReference type="Pfam" id="PF17667"/>
    </source>
</evidence>